<reference evidence="3 4" key="1">
    <citation type="journal article" date="2018" name="J. Allergy Clin. Immunol.">
        <title>High-quality assembly of Dermatophagoides pteronyssinus genome and transcriptome reveals a wide range of novel allergens.</title>
        <authorList>
            <person name="Liu X.Y."/>
            <person name="Yang K.Y."/>
            <person name="Wang M.Q."/>
            <person name="Kwok J.S."/>
            <person name="Zeng X."/>
            <person name="Yang Z."/>
            <person name="Xiao X.J."/>
            <person name="Lau C.P."/>
            <person name="Li Y."/>
            <person name="Huang Z.M."/>
            <person name="Ba J.G."/>
            <person name="Yim A.K."/>
            <person name="Ouyang C.Y."/>
            <person name="Ngai S.M."/>
            <person name="Chan T.F."/>
            <person name="Leung E.L."/>
            <person name="Liu L."/>
            <person name="Liu Z.G."/>
            <person name="Tsui S.K."/>
        </authorList>
    </citation>
    <scope>NUCLEOTIDE SEQUENCE [LARGE SCALE GENOMIC DNA]</scope>
    <source>
        <strain evidence="3">Derp</strain>
    </source>
</reference>
<dbReference type="Gene3D" id="3.80.10.10">
    <property type="entry name" value="Ribonuclease Inhibitor"/>
    <property type="match status" value="1"/>
</dbReference>
<gene>
    <name evidence="3" type="primary">kek2_2</name>
    <name evidence="3" type="ORF">DERP_010593</name>
</gene>
<accession>A0ABQ8JFS2</accession>
<reference evidence="3 4" key="2">
    <citation type="journal article" date="2022" name="Mol. Biol. Evol.">
        <title>Comparative Genomics Reveals Insights into the Divergent Evolution of Astigmatic Mites and Household Pest Adaptations.</title>
        <authorList>
            <person name="Xiong Q."/>
            <person name="Wan A.T."/>
            <person name="Liu X."/>
            <person name="Fung C.S."/>
            <person name="Xiao X."/>
            <person name="Malainual N."/>
            <person name="Hou J."/>
            <person name="Wang L."/>
            <person name="Wang M."/>
            <person name="Yang K.Y."/>
            <person name="Cui Y."/>
            <person name="Leung E.L."/>
            <person name="Nong W."/>
            <person name="Shin S.K."/>
            <person name="Au S.W."/>
            <person name="Jeong K.Y."/>
            <person name="Chew F.T."/>
            <person name="Hui J.H."/>
            <person name="Leung T.F."/>
            <person name="Tungtrongchitr A."/>
            <person name="Zhong N."/>
            <person name="Liu Z."/>
            <person name="Tsui S.K."/>
        </authorList>
    </citation>
    <scope>NUCLEOTIDE SEQUENCE [LARGE SCALE GENOMIC DNA]</scope>
    <source>
        <strain evidence="3">Derp</strain>
    </source>
</reference>
<evidence type="ECO:0000256" key="1">
    <source>
        <dbReference type="ARBA" id="ARBA00022614"/>
    </source>
</evidence>
<comment type="caution">
    <text evidence="3">The sequence shown here is derived from an EMBL/GenBank/DDBJ whole genome shotgun (WGS) entry which is preliminary data.</text>
</comment>
<dbReference type="InterPro" id="IPR003591">
    <property type="entry name" value="Leu-rich_rpt_typical-subtyp"/>
</dbReference>
<sequence>MVKMIVLLQRWTRLLDCVNRLKIFNNNKITTNIQLNRPYELAQTKCIARCNCKWRSGKMWVECPDANLHHIPKGLDSGTQVLYLSGNPINKLESRAFERVELTNIQRLYLVNCQLNDINIDAFQQLTNLIELDLAHNELINLPTNSLINCPILRKLSLSHNHLKIITNSAFINLIHLQTIDFSANQIETIEENAFYGLKNLKQLYLHDNRLSTHTFVF</sequence>
<keyword evidence="4" id="KW-1185">Reference proteome</keyword>
<dbReference type="SUPFAM" id="SSF52058">
    <property type="entry name" value="L domain-like"/>
    <property type="match status" value="1"/>
</dbReference>
<evidence type="ECO:0000313" key="3">
    <source>
        <dbReference type="EMBL" id="KAH9421456.1"/>
    </source>
</evidence>
<evidence type="ECO:0000313" key="4">
    <source>
        <dbReference type="Proteomes" id="UP000887458"/>
    </source>
</evidence>
<dbReference type="PANTHER" id="PTHR45712">
    <property type="entry name" value="AGAP008170-PA"/>
    <property type="match status" value="1"/>
</dbReference>
<dbReference type="Pfam" id="PF00560">
    <property type="entry name" value="LRR_1"/>
    <property type="match status" value="1"/>
</dbReference>
<organism evidence="3 4">
    <name type="scientific">Dermatophagoides pteronyssinus</name>
    <name type="common">European house dust mite</name>
    <dbReference type="NCBI Taxonomy" id="6956"/>
    <lineage>
        <taxon>Eukaryota</taxon>
        <taxon>Metazoa</taxon>
        <taxon>Ecdysozoa</taxon>
        <taxon>Arthropoda</taxon>
        <taxon>Chelicerata</taxon>
        <taxon>Arachnida</taxon>
        <taxon>Acari</taxon>
        <taxon>Acariformes</taxon>
        <taxon>Sarcoptiformes</taxon>
        <taxon>Astigmata</taxon>
        <taxon>Psoroptidia</taxon>
        <taxon>Analgoidea</taxon>
        <taxon>Pyroglyphidae</taxon>
        <taxon>Dermatophagoidinae</taxon>
        <taxon>Dermatophagoides</taxon>
    </lineage>
</organism>
<dbReference type="PROSITE" id="PS51450">
    <property type="entry name" value="LRR"/>
    <property type="match status" value="2"/>
</dbReference>
<keyword evidence="2" id="KW-0677">Repeat</keyword>
<name>A0ABQ8JFS2_DERPT</name>
<proteinExistence type="predicted"/>
<dbReference type="Proteomes" id="UP000887458">
    <property type="component" value="Unassembled WGS sequence"/>
</dbReference>
<dbReference type="PANTHER" id="PTHR45712:SF22">
    <property type="entry name" value="INSULIN-LIKE GROWTH FACTOR-BINDING PROTEIN COMPLEX ACID LABILE SUBUNIT"/>
    <property type="match status" value="1"/>
</dbReference>
<dbReference type="InterPro" id="IPR050333">
    <property type="entry name" value="SLRP"/>
</dbReference>
<evidence type="ECO:0000256" key="2">
    <source>
        <dbReference type="ARBA" id="ARBA00022737"/>
    </source>
</evidence>
<dbReference type="InterPro" id="IPR001611">
    <property type="entry name" value="Leu-rich_rpt"/>
</dbReference>
<keyword evidence="1" id="KW-0433">Leucine-rich repeat</keyword>
<protein>
    <submittedName>
        <fullName evidence="3">Leucine rich repeat C-terminal domain</fullName>
    </submittedName>
</protein>
<dbReference type="EMBL" id="NJHN03000041">
    <property type="protein sequence ID" value="KAH9421456.1"/>
    <property type="molecule type" value="Genomic_DNA"/>
</dbReference>
<dbReference type="Pfam" id="PF13855">
    <property type="entry name" value="LRR_8"/>
    <property type="match status" value="1"/>
</dbReference>
<dbReference type="SMART" id="SM00369">
    <property type="entry name" value="LRR_TYP"/>
    <property type="match status" value="6"/>
</dbReference>
<dbReference type="InterPro" id="IPR032675">
    <property type="entry name" value="LRR_dom_sf"/>
</dbReference>